<dbReference type="PANTHER" id="PTHR47150">
    <property type="entry name" value="OS12G0169200 PROTEIN"/>
    <property type="match status" value="1"/>
</dbReference>
<gene>
    <name evidence="1" type="ORF">glysoja_038209</name>
</gene>
<proteinExistence type="predicted"/>
<feature type="non-terminal residue" evidence="1">
    <location>
        <position position="1"/>
    </location>
</feature>
<dbReference type="EMBL" id="KN666200">
    <property type="protein sequence ID" value="KHN08166.1"/>
    <property type="molecule type" value="Genomic_DNA"/>
</dbReference>
<dbReference type="AlphaFoldDB" id="A0A0B2PFK4"/>
<accession>A0A0B2PFK4</accession>
<name>A0A0B2PFK4_GLYSO</name>
<reference evidence="1" key="1">
    <citation type="submission" date="2014-07" db="EMBL/GenBank/DDBJ databases">
        <title>Identification of a novel salt tolerance gene in wild soybean by whole-genome sequencing.</title>
        <authorList>
            <person name="Lam H.-M."/>
            <person name="Qi X."/>
            <person name="Li M.-W."/>
            <person name="Liu X."/>
            <person name="Xie M."/>
            <person name="Ni M."/>
            <person name="Xu X."/>
        </authorList>
    </citation>
    <scope>NUCLEOTIDE SEQUENCE [LARGE SCALE GENOMIC DNA]</scope>
    <source>
        <tissue evidence="1">Root</tissue>
    </source>
</reference>
<dbReference type="Pfam" id="PF04827">
    <property type="entry name" value="Plant_tran"/>
    <property type="match status" value="1"/>
</dbReference>
<sequence length="112" mass="13209">QKLFAQRQESARKDIERVFIVLQSRFIIIHGPTHFWDVVKLKNIIYACIILHNNDNMIVKEEHDTYQNNIDYDSIGNSTSTFEVSLGVHSSIRSTYLQRRAEVHDKQTHRQL</sequence>
<organism evidence="1">
    <name type="scientific">Glycine soja</name>
    <name type="common">Wild soybean</name>
    <dbReference type="NCBI Taxonomy" id="3848"/>
    <lineage>
        <taxon>Eukaryota</taxon>
        <taxon>Viridiplantae</taxon>
        <taxon>Streptophyta</taxon>
        <taxon>Embryophyta</taxon>
        <taxon>Tracheophyta</taxon>
        <taxon>Spermatophyta</taxon>
        <taxon>Magnoliopsida</taxon>
        <taxon>eudicotyledons</taxon>
        <taxon>Gunneridae</taxon>
        <taxon>Pentapetalae</taxon>
        <taxon>rosids</taxon>
        <taxon>fabids</taxon>
        <taxon>Fabales</taxon>
        <taxon>Fabaceae</taxon>
        <taxon>Papilionoideae</taxon>
        <taxon>50 kb inversion clade</taxon>
        <taxon>NPAAA clade</taxon>
        <taxon>indigoferoid/millettioid clade</taxon>
        <taxon>Phaseoleae</taxon>
        <taxon>Glycine</taxon>
        <taxon>Glycine subgen. Soja</taxon>
    </lineage>
</organism>
<feature type="non-terminal residue" evidence="1">
    <location>
        <position position="112"/>
    </location>
</feature>
<dbReference type="PANTHER" id="PTHR47150:SF7">
    <property type="entry name" value="NUCLEASE"/>
    <property type="match status" value="1"/>
</dbReference>
<evidence type="ECO:0008006" key="2">
    <source>
        <dbReference type="Google" id="ProtNLM"/>
    </source>
</evidence>
<dbReference type="Proteomes" id="UP000053555">
    <property type="component" value="Unassembled WGS sequence"/>
</dbReference>
<evidence type="ECO:0000313" key="1">
    <source>
        <dbReference type="EMBL" id="KHN08166.1"/>
    </source>
</evidence>
<protein>
    <recommendedName>
        <fullName evidence="2">DDE Tnp4 domain-containing protein</fullName>
    </recommendedName>
</protein>
<dbReference type="InterPro" id="IPR006912">
    <property type="entry name" value="Harbinger_derived_prot"/>
</dbReference>